<dbReference type="EMBL" id="BEXA01000008">
    <property type="protein sequence ID" value="GAY74283.1"/>
    <property type="molecule type" value="Genomic_DNA"/>
</dbReference>
<sequence length="96" mass="11147">MSLLMHFSFVKRRYDNSQAKQLNEDDVDKIARDNMGFLWPRFWLGMSKEDVDRLSQDEFFEANVLSAKMREDVEEMIAHAVTRGIAELFNSGKGGK</sequence>
<accession>A0A401FPK8</accession>
<proteinExistence type="predicted"/>
<dbReference type="AlphaFoldDB" id="A0A401FPK8"/>
<evidence type="ECO:0000313" key="2">
    <source>
        <dbReference type="Proteomes" id="UP000286974"/>
    </source>
</evidence>
<organism evidence="1 2">
    <name type="scientific">Lentilactobacillus kosonis</name>
    <dbReference type="NCBI Taxonomy" id="2810561"/>
    <lineage>
        <taxon>Bacteria</taxon>
        <taxon>Bacillati</taxon>
        <taxon>Bacillota</taxon>
        <taxon>Bacilli</taxon>
        <taxon>Lactobacillales</taxon>
        <taxon>Lactobacillaceae</taxon>
        <taxon>Lentilactobacillus</taxon>
    </lineage>
</organism>
<dbReference type="Proteomes" id="UP000286974">
    <property type="component" value="Unassembled WGS sequence"/>
</dbReference>
<gene>
    <name evidence="1" type="ORF">NBRC111893_2429</name>
</gene>
<evidence type="ECO:0000313" key="1">
    <source>
        <dbReference type="EMBL" id="GAY74283.1"/>
    </source>
</evidence>
<reference evidence="1 2" key="1">
    <citation type="submission" date="2017-11" db="EMBL/GenBank/DDBJ databases">
        <title>Draft Genome Sequence of Lactobacillus curieae NBRC 111893 isolated from Koso, a Japanese sugar-Vegetable Fermented Beverage.</title>
        <authorList>
            <person name="Chiou T.Y."/>
            <person name="Oshima K."/>
            <person name="Suda W."/>
            <person name="Hattori M."/>
            <person name="Takahashi T."/>
        </authorList>
    </citation>
    <scope>NUCLEOTIDE SEQUENCE [LARGE SCALE GENOMIC DNA]</scope>
    <source>
        <strain evidence="1 2">NBRC111893</strain>
    </source>
</reference>
<keyword evidence="2" id="KW-1185">Reference proteome</keyword>
<protein>
    <submittedName>
        <fullName evidence="1">Uncharacterized protein</fullName>
    </submittedName>
</protein>
<name>A0A401FPK8_9LACO</name>
<comment type="caution">
    <text evidence="1">The sequence shown here is derived from an EMBL/GenBank/DDBJ whole genome shotgun (WGS) entry which is preliminary data.</text>
</comment>